<sequence>MSGQLGTGKSSHQERDCYFQGYIEDDPYSTVALSTCSGLRGTIYKNGFRYAIEPDESLEYFSHVVYRIDTSQSDKFETGLDKLNCKVKLCIELRSVVSVALERGGLDRGICPCNPEAKPPKNSAYVELCMVTTKPQFQFHDENETFLVESVLELINTINTIFQPLNTHMVLAGIEIWSNENLINTDTDNAQDILDKFLKWKSDFLDSRIKCDIAGLSLFDNRVTGQVNGLAYLEGACSLNKAGFFSVMNLNKLVLSSDLFIHELGHVLGMKHDTPGCTCRSGNTTCTMNEIL</sequence>
<name>A0AAD1RPU9_PELCU</name>
<dbReference type="SUPFAM" id="SSF55486">
    <property type="entry name" value="Metalloproteases ('zincins'), catalytic domain"/>
    <property type="match status" value="1"/>
</dbReference>
<evidence type="ECO:0000256" key="1">
    <source>
        <dbReference type="ARBA" id="ARBA00023157"/>
    </source>
</evidence>
<dbReference type="GO" id="GO:0046872">
    <property type="term" value="F:metal ion binding"/>
    <property type="evidence" value="ECO:0007669"/>
    <property type="project" value="UniProtKB-KW"/>
</dbReference>
<dbReference type="Proteomes" id="UP001295444">
    <property type="component" value="Chromosome 03"/>
</dbReference>
<feature type="binding site" evidence="2">
    <location>
        <position position="266"/>
    </location>
    <ligand>
        <name>Zn(2+)</name>
        <dbReference type="ChEBI" id="CHEBI:29105"/>
        <note>catalytic</note>
    </ligand>
</feature>
<proteinExistence type="predicted"/>
<reference evidence="4" key="1">
    <citation type="submission" date="2022-03" db="EMBL/GenBank/DDBJ databases">
        <authorList>
            <person name="Alioto T."/>
            <person name="Alioto T."/>
            <person name="Gomez Garrido J."/>
        </authorList>
    </citation>
    <scope>NUCLEOTIDE SEQUENCE</scope>
</reference>
<dbReference type="InterPro" id="IPR024079">
    <property type="entry name" value="MetalloPept_cat_dom_sf"/>
</dbReference>
<protein>
    <submittedName>
        <fullName evidence="4">Metalloprotease disintegrin xMDC16</fullName>
    </submittedName>
</protein>
<dbReference type="CDD" id="cd04269">
    <property type="entry name" value="ZnMc_adamalysin_II_like"/>
    <property type="match status" value="1"/>
</dbReference>
<keyword evidence="2" id="KW-0862">Zinc</keyword>
<comment type="caution">
    <text evidence="2">Lacks conserved residue(s) required for the propagation of feature annotation.</text>
</comment>
<evidence type="ECO:0000256" key="2">
    <source>
        <dbReference type="PROSITE-ProRule" id="PRU00276"/>
    </source>
</evidence>
<keyword evidence="4" id="KW-0645">Protease</keyword>
<dbReference type="AlphaFoldDB" id="A0AAD1RPU9"/>
<gene>
    <name evidence="4" type="ORF">PECUL_23A050840</name>
</gene>
<evidence type="ECO:0000259" key="3">
    <source>
        <dbReference type="PROSITE" id="PS50215"/>
    </source>
</evidence>
<dbReference type="GO" id="GO:0006508">
    <property type="term" value="P:proteolysis"/>
    <property type="evidence" value="ECO:0007669"/>
    <property type="project" value="InterPro"/>
</dbReference>
<dbReference type="Pfam" id="PF01421">
    <property type="entry name" value="Reprolysin"/>
    <property type="match status" value="1"/>
</dbReference>
<evidence type="ECO:0000313" key="5">
    <source>
        <dbReference type="Proteomes" id="UP001295444"/>
    </source>
</evidence>
<keyword evidence="4" id="KW-0482">Metalloprotease</keyword>
<feature type="active site" evidence="2">
    <location>
        <position position="263"/>
    </location>
</feature>
<dbReference type="Gene3D" id="3.40.390.10">
    <property type="entry name" value="Collagenase (Catalytic Domain)"/>
    <property type="match status" value="1"/>
</dbReference>
<dbReference type="GO" id="GO:0004222">
    <property type="term" value="F:metalloendopeptidase activity"/>
    <property type="evidence" value="ECO:0007669"/>
    <property type="project" value="InterPro"/>
</dbReference>
<keyword evidence="1" id="KW-1015">Disulfide bond</keyword>
<accession>A0AAD1RPU9</accession>
<evidence type="ECO:0000313" key="4">
    <source>
        <dbReference type="EMBL" id="CAH2274666.1"/>
    </source>
</evidence>
<dbReference type="InterPro" id="IPR034027">
    <property type="entry name" value="Reprolysin_adamalysin"/>
</dbReference>
<dbReference type="PROSITE" id="PS50215">
    <property type="entry name" value="ADAM_MEPRO"/>
    <property type="match status" value="1"/>
</dbReference>
<dbReference type="GO" id="GO:0005886">
    <property type="term" value="C:plasma membrane"/>
    <property type="evidence" value="ECO:0007669"/>
    <property type="project" value="TreeGrafter"/>
</dbReference>
<feature type="binding site" evidence="2">
    <location>
        <position position="262"/>
    </location>
    <ligand>
        <name>Zn(2+)</name>
        <dbReference type="ChEBI" id="CHEBI:29105"/>
        <note>catalytic</note>
    </ligand>
</feature>
<feature type="domain" description="Peptidase M12B" evidence="3">
    <location>
        <begin position="124"/>
        <end position="292"/>
    </location>
</feature>
<dbReference type="PANTHER" id="PTHR11905:SF259">
    <property type="entry name" value="DISINTEGRIN AND METALLOPROTEINASE DOMAIN-CONTAINING PROTEIN 9 ISOFORM X1"/>
    <property type="match status" value="1"/>
</dbReference>
<feature type="binding site" evidence="2">
    <location>
        <position position="272"/>
    </location>
    <ligand>
        <name>Zn(2+)</name>
        <dbReference type="ChEBI" id="CHEBI:29105"/>
        <note>catalytic</note>
    </ligand>
</feature>
<keyword evidence="2" id="KW-0479">Metal-binding</keyword>
<dbReference type="InterPro" id="IPR001590">
    <property type="entry name" value="Peptidase_M12B"/>
</dbReference>
<keyword evidence="4" id="KW-0378">Hydrolase</keyword>
<keyword evidence="5" id="KW-1185">Reference proteome</keyword>
<dbReference type="PANTHER" id="PTHR11905">
    <property type="entry name" value="ADAM A DISINTEGRIN AND METALLOPROTEASE DOMAIN"/>
    <property type="match status" value="1"/>
</dbReference>
<organism evidence="4 5">
    <name type="scientific">Pelobates cultripes</name>
    <name type="common">Western spadefoot toad</name>
    <dbReference type="NCBI Taxonomy" id="61616"/>
    <lineage>
        <taxon>Eukaryota</taxon>
        <taxon>Metazoa</taxon>
        <taxon>Chordata</taxon>
        <taxon>Craniata</taxon>
        <taxon>Vertebrata</taxon>
        <taxon>Euteleostomi</taxon>
        <taxon>Amphibia</taxon>
        <taxon>Batrachia</taxon>
        <taxon>Anura</taxon>
        <taxon>Pelobatoidea</taxon>
        <taxon>Pelobatidae</taxon>
        <taxon>Pelobates</taxon>
    </lineage>
</organism>
<dbReference type="EMBL" id="OW240914">
    <property type="protein sequence ID" value="CAH2274666.1"/>
    <property type="molecule type" value="Genomic_DNA"/>
</dbReference>